<gene>
    <name evidence="4" type="ORF">PFL1_06917</name>
</gene>
<feature type="signal peptide" evidence="3">
    <location>
        <begin position="1"/>
        <end position="29"/>
    </location>
</feature>
<dbReference type="GO" id="GO:0016020">
    <property type="term" value="C:membrane"/>
    <property type="evidence" value="ECO:0007669"/>
    <property type="project" value="InterPro"/>
</dbReference>
<dbReference type="AlphaFoldDB" id="A0A061H2F7"/>
<proteinExistence type="predicted"/>
<feature type="region of interest" description="Disordered" evidence="1">
    <location>
        <begin position="80"/>
        <end position="116"/>
    </location>
</feature>
<dbReference type="OrthoDB" id="2525787at2759"/>
<dbReference type="GeneID" id="19320984"/>
<dbReference type="KEGG" id="pfp:PFL1_06917"/>
<protein>
    <submittedName>
        <fullName evidence="4">Uncharacterized protein</fullName>
    </submittedName>
</protein>
<evidence type="ECO:0000256" key="1">
    <source>
        <dbReference type="SAM" id="MobiDB-lite"/>
    </source>
</evidence>
<dbReference type="Pfam" id="PF05439">
    <property type="entry name" value="JTB"/>
    <property type="match status" value="1"/>
</dbReference>
<dbReference type="Proteomes" id="UP000053664">
    <property type="component" value="Unassembled WGS sequence"/>
</dbReference>
<feature type="compositionally biased region" description="Low complexity" evidence="1">
    <location>
        <begin position="80"/>
        <end position="108"/>
    </location>
</feature>
<keyword evidence="2" id="KW-0812">Transmembrane</keyword>
<dbReference type="HOGENOM" id="CLU_1142992_0_0_1"/>
<sequence length="243" mass="25317">MTRCTSTPPLLPLLVWSTILHCLIGGGGGRVHAFGTGWRPLSESQPFRLGDGKAEGVKVKGYEGEWPLWSGLRAAASSSSSSSSSSSAVAPSVPGGTTPVVDVGVPGKAKGKGEGGEATWKCTPAGACQKCPDDARHLPYCRPYGNRQPLVCTSASAPSAGSAATTTIRAYESCGKVVQDEARDFLEFVMSTAVIAVVAITVFVQRQKVLFQRQNQLLSFRVSGTRSGGVGATTTTRSRRAGL</sequence>
<dbReference type="EMBL" id="KE361648">
    <property type="protein sequence ID" value="EPQ25970.1"/>
    <property type="molecule type" value="Genomic_DNA"/>
</dbReference>
<keyword evidence="3" id="KW-0732">Signal</keyword>
<feature type="chain" id="PRO_5001603903" evidence="3">
    <location>
        <begin position="30"/>
        <end position="243"/>
    </location>
</feature>
<dbReference type="eggNOG" id="ENOG502S9D0">
    <property type="taxonomic scope" value="Eukaryota"/>
</dbReference>
<keyword evidence="2" id="KW-1133">Transmembrane helix</keyword>
<evidence type="ECO:0000256" key="2">
    <source>
        <dbReference type="SAM" id="Phobius"/>
    </source>
</evidence>
<accession>A0A061H2F7</accession>
<evidence type="ECO:0000313" key="5">
    <source>
        <dbReference type="Proteomes" id="UP000053664"/>
    </source>
</evidence>
<keyword evidence="2" id="KW-0472">Membrane</keyword>
<evidence type="ECO:0000256" key="3">
    <source>
        <dbReference type="SAM" id="SignalP"/>
    </source>
</evidence>
<dbReference type="InterPro" id="IPR008657">
    <property type="entry name" value="JTB"/>
</dbReference>
<dbReference type="RefSeq" id="XP_007882235.1">
    <property type="nucleotide sequence ID" value="XM_007884044.1"/>
</dbReference>
<reference evidence="4 5" key="1">
    <citation type="journal article" date="2013" name="Plant Cell">
        <title>The transition from a phytopathogenic smut ancestor to an anamorphic biocontrol agent deciphered by comparative whole-genome analysis.</title>
        <authorList>
            <person name="Lefebvre F."/>
            <person name="Joly D.L."/>
            <person name="Labbe C."/>
            <person name="Teichmann B."/>
            <person name="Linning R."/>
            <person name="Belzile F."/>
            <person name="Bakkeren G."/>
            <person name="Belanger R.R."/>
        </authorList>
    </citation>
    <scope>NUCLEOTIDE SEQUENCE [LARGE SCALE GENOMIC DNA]</scope>
    <source>
        <strain evidence="4 5">PF-1</strain>
    </source>
</reference>
<feature type="transmembrane region" description="Helical" evidence="2">
    <location>
        <begin position="185"/>
        <end position="204"/>
    </location>
</feature>
<organism evidence="4 5">
    <name type="scientific">Pseudozyma flocculosa PF-1</name>
    <dbReference type="NCBI Taxonomy" id="1277687"/>
    <lineage>
        <taxon>Eukaryota</taxon>
        <taxon>Fungi</taxon>
        <taxon>Dikarya</taxon>
        <taxon>Basidiomycota</taxon>
        <taxon>Ustilaginomycotina</taxon>
        <taxon>Ustilaginomycetes</taxon>
        <taxon>Ustilaginales</taxon>
        <taxon>Ustilaginaceae</taxon>
        <taxon>Pseudozyma</taxon>
    </lineage>
</organism>
<evidence type="ECO:0000313" key="4">
    <source>
        <dbReference type="EMBL" id="EPQ25970.1"/>
    </source>
</evidence>
<name>A0A061H2F7_9BASI</name>